<evidence type="ECO:0000256" key="3">
    <source>
        <dbReference type="ARBA" id="ARBA00023163"/>
    </source>
</evidence>
<evidence type="ECO:0000256" key="2">
    <source>
        <dbReference type="ARBA" id="ARBA00023125"/>
    </source>
</evidence>
<feature type="domain" description="HTH tetR-type" evidence="5">
    <location>
        <begin position="33"/>
        <end position="93"/>
    </location>
</feature>
<evidence type="ECO:0000259" key="5">
    <source>
        <dbReference type="PROSITE" id="PS50977"/>
    </source>
</evidence>
<keyword evidence="2 4" id="KW-0238">DNA-binding</keyword>
<keyword evidence="3" id="KW-0804">Transcription</keyword>
<dbReference type="Pfam" id="PF00440">
    <property type="entry name" value="TetR_N"/>
    <property type="match status" value="1"/>
</dbReference>
<evidence type="ECO:0000313" key="6">
    <source>
        <dbReference type="EMBL" id="GAB43638.1"/>
    </source>
</evidence>
<dbReference type="PRINTS" id="PR00455">
    <property type="entry name" value="HTHTETR"/>
</dbReference>
<keyword evidence="7" id="KW-1185">Reference proteome</keyword>
<protein>
    <submittedName>
        <fullName evidence="6">TetR family transcriptional regulator</fullName>
    </submittedName>
</protein>
<reference evidence="6 7" key="1">
    <citation type="submission" date="2012-02" db="EMBL/GenBank/DDBJ databases">
        <title>Whole genome shotgun sequence of Gordonia terrae NBRC 100016.</title>
        <authorList>
            <person name="Takarada H."/>
            <person name="Hosoyama A."/>
            <person name="Tsuchikane K."/>
            <person name="Katsumata H."/>
            <person name="Yamazaki S."/>
            <person name="Fujita N."/>
        </authorList>
    </citation>
    <scope>NUCLEOTIDE SEQUENCE [LARGE SCALE GENOMIC DNA]</scope>
    <source>
        <strain evidence="6 7">NBRC 100016</strain>
    </source>
</reference>
<dbReference type="SUPFAM" id="SSF48498">
    <property type="entry name" value="Tetracyclin repressor-like, C-terminal domain"/>
    <property type="match status" value="1"/>
</dbReference>
<evidence type="ECO:0000256" key="4">
    <source>
        <dbReference type="PROSITE-ProRule" id="PRU00335"/>
    </source>
</evidence>
<dbReference type="Gene3D" id="1.10.357.10">
    <property type="entry name" value="Tetracycline Repressor, domain 2"/>
    <property type="match status" value="1"/>
</dbReference>
<evidence type="ECO:0000313" key="7">
    <source>
        <dbReference type="Proteomes" id="UP000004881"/>
    </source>
</evidence>
<sequence length="213" mass="23197">MSTRALETVDRSVYDGGVSIAETLDPHIDVPTLPARERILATAYRLFYRDGIRATGIDKVIAEAGVTKVTFYRHFPSKDALILAFLDLRHRRWVEWFVGALDRHAAGNRRRPAVVSAIEEWLTADSFRGCAFINSVNEIGADLPEVYAVTARHKADVVAAIKATLPPGANRNRTAQALGVAVDGAVVQAQWHRDATAAVKGLATIASTLLQQA</sequence>
<comment type="caution">
    <text evidence="6">The sequence shown here is derived from an EMBL/GenBank/DDBJ whole genome shotgun (WGS) entry which is preliminary data.</text>
</comment>
<dbReference type="PANTHER" id="PTHR47506:SF1">
    <property type="entry name" value="HTH-TYPE TRANSCRIPTIONAL REGULATOR YJDC"/>
    <property type="match status" value="1"/>
</dbReference>
<dbReference type="EMBL" id="BAFD01000044">
    <property type="protein sequence ID" value="GAB43638.1"/>
    <property type="molecule type" value="Genomic_DNA"/>
</dbReference>
<name>A0ABQ0HCM2_9ACTN</name>
<dbReference type="InterPro" id="IPR009057">
    <property type="entry name" value="Homeodomain-like_sf"/>
</dbReference>
<organism evidence="6 7">
    <name type="scientific">Gordonia terrae NBRC 100016</name>
    <dbReference type="NCBI Taxonomy" id="1089454"/>
    <lineage>
        <taxon>Bacteria</taxon>
        <taxon>Bacillati</taxon>
        <taxon>Actinomycetota</taxon>
        <taxon>Actinomycetes</taxon>
        <taxon>Mycobacteriales</taxon>
        <taxon>Gordoniaceae</taxon>
        <taxon>Gordonia</taxon>
    </lineage>
</organism>
<feature type="DNA-binding region" description="H-T-H motif" evidence="4">
    <location>
        <begin position="56"/>
        <end position="75"/>
    </location>
</feature>
<evidence type="ECO:0000256" key="1">
    <source>
        <dbReference type="ARBA" id="ARBA00023015"/>
    </source>
</evidence>
<gene>
    <name evidence="6" type="ORF">GOTRE_044_01420</name>
</gene>
<dbReference type="Proteomes" id="UP000004881">
    <property type="component" value="Unassembled WGS sequence"/>
</dbReference>
<dbReference type="InterPro" id="IPR036271">
    <property type="entry name" value="Tet_transcr_reg_TetR-rel_C_sf"/>
</dbReference>
<dbReference type="PANTHER" id="PTHR47506">
    <property type="entry name" value="TRANSCRIPTIONAL REGULATORY PROTEIN"/>
    <property type="match status" value="1"/>
</dbReference>
<accession>A0ABQ0HCM2</accession>
<proteinExistence type="predicted"/>
<dbReference type="InterPro" id="IPR001647">
    <property type="entry name" value="HTH_TetR"/>
</dbReference>
<keyword evidence="1" id="KW-0805">Transcription regulation</keyword>
<dbReference type="PROSITE" id="PS50977">
    <property type="entry name" value="HTH_TETR_2"/>
    <property type="match status" value="1"/>
</dbReference>
<dbReference type="SUPFAM" id="SSF46689">
    <property type="entry name" value="Homeodomain-like"/>
    <property type="match status" value="1"/>
</dbReference>